<sequence length="124" mass="14824">MIEISYDNVMNCLNKGWHSTSICPTNQSTDWLFQRAIDLWYIKGWSTVKRSERSIEYGITVNPTLTIRFKAIDNMIHSNWRGFRGVYLVHPDFFNGRFPIDGEKQQFLDEIDMHNERYLEEWQA</sequence>
<evidence type="ECO:0000313" key="1">
    <source>
        <dbReference type="EMBL" id="ANJ20703.1"/>
    </source>
</evidence>
<protein>
    <submittedName>
        <fullName evidence="1">Uncharacterized protein</fullName>
    </submittedName>
</protein>
<accession>A0A191VYB9</accession>
<reference evidence="1 2" key="1">
    <citation type="journal article" date="2016" name="Curr. Microbiol.">
        <title>Characterization and Complete Genome Sequences of Three N4-Like Roseobacter Phages Isolated from the South China Sea.</title>
        <authorList>
            <person name="Li B."/>
            <person name="Zhang S."/>
            <person name="Long L."/>
            <person name="Huang S."/>
        </authorList>
    </citation>
    <scope>NUCLEOTIDE SEQUENCE [LARGE SCALE GENOMIC DNA]</scope>
</reference>
<evidence type="ECO:0000313" key="2">
    <source>
        <dbReference type="Proteomes" id="UP000259721"/>
    </source>
</evidence>
<keyword evidence="2" id="KW-1185">Reference proteome</keyword>
<organism evidence="1 2">
    <name type="scientific">Dinoroseobacter phage DS-1410Ws-06</name>
    <dbReference type="NCBI Taxonomy" id="1815983"/>
    <lineage>
        <taxon>Viruses</taxon>
        <taxon>Duplodnaviria</taxon>
        <taxon>Heunggongvirae</taxon>
        <taxon>Uroviricota</taxon>
        <taxon>Caudoviricetes</taxon>
        <taxon>Schitoviridae</taxon>
        <taxon>Rhodovirinae</taxon>
        <taxon>Sanyabayvirus</taxon>
        <taxon>Sanyabayvirus DS1410Ws06</taxon>
    </lineage>
</organism>
<proteinExistence type="predicted"/>
<dbReference type="EMBL" id="KU885988">
    <property type="protein sequence ID" value="ANJ20703.1"/>
    <property type="molecule type" value="Genomic_DNA"/>
</dbReference>
<dbReference type="Proteomes" id="UP000259721">
    <property type="component" value="Segment"/>
</dbReference>
<gene>
    <name evidence="1" type="ORF">DSp06_gp46</name>
</gene>
<name>A0A191VYB9_9CAUD</name>